<gene>
    <name evidence="1" type="ORF">EFB14_15845</name>
</gene>
<sequence length="115" mass="13093">MMEAITRPEYEAAYQEIDLDADPRPDANLVRLAEPEGARLAAGRYDRWPLPDRMLLALDVQRGHSAIAEGIKPVLRKSCTIPEMHGQLWEECERCGREPVYQPLFLCSQCWPKAA</sequence>
<evidence type="ECO:0000313" key="1">
    <source>
        <dbReference type="EMBL" id="RUM11860.1"/>
    </source>
</evidence>
<dbReference type="Proteomes" id="UP000272004">
    <property type="component" value="Unassembled WGS sequence"/>
</dbReference>
<comment type="caution">
    <text evidence="1">The sequence shown here is derived from an EMBL/GenBank/DDBJ whole genome shotgun (WGS) entry which is preliminary data.</text>
</comment>
<protein>
    <submittedName>
        <fullName evidence="1">Uncharacterized protein</fullName>
    </submittedName>
</protein>
<evidence type="ECO:0000313" key="2">
    <source>
        <dbReference type="Proteomes" id="UP000272004"/>
    </source>
</evidence>
<reference evidence="1 2" key="1">
    <citation type="submission" date="2018-11" db="EMBL/GenBank/DDBJ databases">
        <authorList>
            <person name="Huo Y."/>
        </authorList>
    </citation>
    <scope>NUCLEOTIDE SEQUENCE [LARGE SCALE GENOMIC DNA]</scope>
    <source>
        <strain evidence="1 2">CCBAU 33202</strain>
    </source>
</reference>
<dbReference type="EMBL" id="RJJU01000008">
    <property type="protein sequence ID" value="RUM11860.1"/>
    <property type="molecule type" value="Genomic_DNA"/>
</dbReference>
<proteinExistence type="predicted"/>
<dbReference type="RefSeq" id="WP_126826845.1">
    <property type="nucleotide sequence ID" value="NZ_ML133651.1"/>
</dbReference>
<name>A0ABY0B826_9HYPH</name>
<organism evidence="1 2">
    <name type="scientific">Rhizobium fabae</name>
    <dbReference type="NCBI Taxonomy" id="573179"/>
    <lineage>
        <taxon>Bacteria</taxon>
        <taxon>Pseudomonadati</taxon>
        <taxon>Pseudomonadota</taxon>
        <taxon>Alphaproteobacteria</taxon>
        <taxon>Hyphomicrobiales</taxon>
        <taxon>Rhizobiaceae</taxon>
        <taxon>Rhizobium/Agrobacterium group</taxon>
        <taxon>Rhizobium</taxon>
    </lineage>
</organism>
<keyword evidence="2" id="KW-1185">Reference proteome</keyword>
<accession>A0ABY0B826</accession>